<feature type="compositionally biased region" description="Acidic residues" evidence="1">
    <location>
        <begin position="211"/>
        <end position="227"/>
    </location>
</feature>
<reference evidence="2" key="1">
    <citation type="submission" date="2020-07" db="EMBL/GenBank/DDBJ databases">
        <authorList>
            <person name="Lin J."/>
        </authorList>
    </citation>
    <scope>NUCLEOTIDE SEQUENCE</scope>
</reference>
<evidence type="ECO:0000313" key="2">
    <source>
        <dbReference type="EMBL" id="CAD1842245.1"/>
    </source>
</evidence>
<feature type="compositionally biased region" description="Low complexity" evidence="1">
    <location>
        <begin position="104"/>
        <end position="115"/>
    </location>
</feature>
<protein>
    <submittedName>
        <fullName evidence="2">Uncharacterized protein</fullName>
    </submittedName>
</protein>
<dbReference type="Pfam" id="PF07939">
    <property type="entry name" value="DUF1685"/>
    <property type="match status" value="1"/>
</dbReference>
<dbReference type="EMBL" id="LR862135">
    <property type="protein sequence ID" value="CAD1842245.1"/>
    <property type="molecule type" value="Genomic_DNA"/>
</dbReference>
<sequence length="264" mass="29258">MEEEEVGIEQTLTLFDLYWFRHHVLLSPPPPPPPPPQPTTTLAVAAVLDIEEDARSNASEPPPASSPRRPIARHRRTLSDERGPFVSDTGLERSRLETILSGKESAAAEIGAAAAERGRHRRRRWRRRRGASSATTTTSTRSLSDLEFEELKGLMDLGFTFSEAEAAADPRLAEIVPALRRRSMAAESTSPPTAESGDDAAGVARPYLSEAWDEAEEKEEEEEEGEGEERGSVLRNWRIPVYGDEVDLKENLRLWAHTVASTVL</sequence>
<dbReference type="PANTHER" id="PTHR33785">
    <property type="entry name" value="OS06G0550800 PROTEIN"/>
    <property type="match status" value="1"/>
</dbReference>
<gene>
    <name evidence="2" type="ORF">CB5_LOCUS25456</name>
</gene>
<feature type="region of interest" description="Disordered" evidence="1">
    <location>
        <begin position="102"/>
        <end position="141"/>
    </location>
</feature>
<feature type="region of interest" description="Disordered" evidence="1">
    <location>
        <begin position="183"/>
        <end position="233"/>
    </location>
</feature>
<name>A0A6V7QHD5_ANACO</name>
<dbReference type="InterPro" id="IPR012881">
    <property type="entry name" value="DUF1685"/>
</dbReference>
<dbReference type="PANTHER" id="PTHR33785:SF13">
    <property type="entry name" value="OS06G0550800 PROTEIN"/>
    <property type="match status" value="1"/>
</dbReference>
<organism evidence="2">
    <name type="scientific">Ananas comosus var. bracteatus</name>
    <name type="common">red pineapple</name>
    <dbReference type="NCBI Taxonomy" id="296719"/>
    <lineage>
        <taxon>Eukaryota</taxon>
        <taxon>Viridiplantae</taxon>
        <taxon>Streptophyta</taxon>
        <taxon>Embryophyta</taxon>
        <taxon>Tracheophyta</taxon>
        <taxon>Spermatophyta</taxon>
        <taxon>Magnoliopsida</taxon>
        <taxon>Liliopsida</taxon>
        <taxon>Poales</taxon>
        <taxon>Bromeliaceae</taxon>
        <taxon>Bromelioideae</taxon>
        <taxon>Ananas</taxon>
    </lineage>
</organism>
<feature type="compositionally biased region" description="Basic residues" evidence="1">
    <location>
        <begin position="118"/>
        <end position="130"/>
    </location>
</feature>
<accession>A0A6V7QHD5</accession>
<proteinExistence type="predicted"/>
<feature type="region of interest" description="Disordered" evidence="1">
    <location>
        <begin position="49"/>
        <end position="90"/>
    </location>
</feature>
<evidence type="ECO:0000256" key="1">
    <source>
        <dbReference type="SAM" id="MobiDB-lite"/>
    </source>
</evidence>
<dbReference type="AlphaFoldDB" id="A0A6V7QHD5"/>
<feature type="compositionally biased region" description="Low complexity" evidence="1">
    <location>
        <begin position="131"/>
        <end position="141"/>
    </location>
</feature>